<dbReference type="AlphaFoldDB" id="A0A8C3WC04"/>
<gene>
    <name evidence="3" type="primary">CLEC20A</name>
</gene>
<reference evidence="3" key="2">
    <citation type="submission" date="2025-09" db="UniProtKB">
        <authorList>
            <consortium name="Ensembl"/>
        </authorList>
    </citation>
    <scope>IDENTIFICATION</scope>
</reference>
<keyword evidence="4" id="KW-1185">Reference proteome</keyword>
<evidence type="ECO:0000259" key="2">
    <source>
        <dbReference type="PROSITE" id="PS50041"/>
    </source>
</evidence>
<dbReference type="CDD" id="cd03602">
    <property type="entry name" value="CLECT_1"/>
    <property type="match status" value="1"/>
</dbReference>
<dbReference type="PANTHER" id="PTHR45784">
    <property type="entry name" value="C-TYPE LECTIN DOMAIN FAMILY 20 MEMBER A-RELATED"/>
    <property type="match status" value="1"/>
</dbReference>
<dbReference type="Pfam" id="PF00059">
    <property type="entry name" value="Lectin_C"/>
    <property type="match status" value="2"/>
</dbReference>
<organism evidence="3 4">
    <name type="scientific">Catagonus wagneri</name>
    <name type="common">Chacoan peccary</name>
    <dbReference type="NCBI Taxonomy" id="51154"/>
    <lineage>
        <taxon>Eukaryota</taxon>
        <taxon>Metazoa</taxon>
        <taxon>Chordata</taxon>
        <taxon>Craniata</taxon>
        <taxon>Vertebrata</taxon>
        <taxon>Euteleostomi</taxon>
        <taxon>Mammalia</taxon>
        <taxon>Eutheria</taxon>
        <taxon>Laurasiatheria</taxon>
        <taxon>Artiodactyla</taxon>
        <taxon>Suina</taxon>
        <taxon>Tayassuidae</taxon>
        <taxon>Catagonus</taxon>
    </lineage>
</organism>
<dbReference type="Proteomes" id="UP000694540">
    <property type="component" value="Unplaced"/>
</dbReference>
<dbReference type="GeneTree" id="ENSGT00390000009002"/>
<dbReference type="PROSITE" id="PS50041">
    <property type="entry name" value="C_TYPE_LECTIN_2"/>
    <property type="match status" value="2"/>
</dbReference>
<dbReference type="Gene3D" id="3.10.100.10">
    <property type="entry name" value="Mannose-Binding Protein A, subunit A"/>
    <property type="match status" value="2"/>
</dbReference>
<name>A0A8C3WC04_9CETA</name>
<proteinExistence type="predicted"/>
<dbReference type="InterPro" id="IPR016186">
    <property type="entry name" value="C-type_lectin-like/link_sf"/>
</dbReference>
<feature type="region of interest" description="Disordered" evidence="1">
    <location>
        <begin position="293"/>
        <end position="349"/>
    </location>
</feature>
<feature type="compositionally biased region" description="Polar residues" evidence="1">
    <location>
        <begin position="293"/>
        <end position="312"/>
    </location>
</feature>
<protein>
    <submittedName>
        <fullName evidence="3">C-type lectin domain containing 20A</fullName>
    </submittedName>
</protein>
<feature type="compositionally biased region" description="Low complexity" evidence="1">
    <location>
        <begin position="313"/>
        <end position="326"/>
    </location>
</feature>
<dbReference type="Ensembl" id="ENSCWAT00000015592.1">
    <property type="protein sequence ID" value="ENSCWAP00000014378.1"/>
    <property type="gene ID" value="ENSCWAG00000011099.1"/>
</dbReference>
<dbReference type="InterPro" id="IPR001304">
    <property type="entry name" value="C-type_lectin-like"/>
</dbReference>
<accession>A0A8C3WC04</accession>
<sequence>MLAVGLRLSVCAAALQLSNEGKTFRRVEEELRWSQALGYCRQHHTDLADLQSMNSWSSVKALYSLTSSAEAWIGLFFDAQTHGPRWSSGSVFSLPVWSSMPFLEEGLCVTLPSLGAASCTARKPFICYYDPAVGLRTLLQPALSLTTSGKPAEVQIGRLTFKRFDQERKWLAALLYCRSHHTDLADLQTVTNKADKEALKSITSNTEAWIGLYFNAASGSLRWSSDADASIPAWLQVPKFGPGLCAGLASYWSFFPRVSSVDCSSLKPFICFDDPAVGHRESAALPQLYCTPSSEATAGTTPRPSTAVTSERTGTYTRDTATATQAQHLSSSHQPDSKEETPAPKPGQHFGILKADFIIPVLMDPEDMKEQFLNEIQEVLKLTLGQEKFRLKWVGFEVNKK</sequence>
<evidence type="ECO:0000313" key="4">
    <source>
        <dbReference type="Proteomes" id="UP000694540"/>
    </source>
</evidence>
<dbReference type="InterPro" id="IPR016187">
    <property type="entry name" value="CTDL_fold"/>
</dbReference>
<dbReference type="PANTHER" id="PTHR45784:SF5">
    <property type="entry name" value="C-TYPE LECTIN DOMAIN FAMILY 20 MEMBER A-RELATED"/>
    <property type="match status" value="1"/>
</dbReference>
<evidence type="ECO:0000313" key="3">
    <source>
        <dbReference type="Ensembl" id="ENSCWAP00000014378.1"/>
    </source>
</evidence>
<evidence type="ECO:0000256" key="1">
    <source>
        <dbReference type="SAM" id="MobiDB-lite"/>
    </source>
</evidence>
<reference evidence="3" key="1">
    <citation type="submission" date="2025-08" db="UniProtKB">
        <authorList>
            <consortium name="Ensembl"/>
        </authorList>
    </citation>
    <scope>IDENTIFICATION</scope>
</reference>
<dbReference type="SMART" id="SM00034">
    <property type="entry name" value="CLECT"/>
    <property type="match status" value="2"/>
</dbReference>
<feature type="domain" description="C-type lectin" evidence="2">
    <location>
        <begin position="156"/>
        <end position="272"/>
    </location>
</feature>
<feature type="domain" description="C-type lectin" evidence="2">
    <location>
        <begin position="19"/>
        <end position="128"/>
    </location>
</feature>
<dbReference type="SUPFAM" id="SSF56436">
    <property type="entry name" value="C-type lectin-like"/>
    <property type="match status" value="2"/>
</dbReference>